<dbReference type="Pfam" id="PF25886">
    <property type="entry name" value="Msy1"/>
    <property type="match status" value="1"/>
</dbReference>
<dbReference type="GO" id="GO:0005509">
    <property type="term" value="F:calcium ion binding"/>
    <property type="evidence" value="ECO:0007669"/>
    <property type="project" value="InterPro"/>
</dbReference>
<feature type="region of interest" description="Disordered" evidence="6">
    <location>
        <begin position="913"/>
        <end position="993"/>
    </location>
</feature>
<dbReference type="SUPFAM" id="SSF50182">
    <property type="entry name" value="Sm-like ribonucleoproteins"/>
    <property type="match status" value="1"/>
</dbReference>
<dbReference type="AlphaFoldDB" id="A0AAD9SHZ5"/>
<dbReference type="GO" id="GO:0006874">
    <property type="term" value="P:intracellular calcium ion homeostasis"/>
    <property type="evidence" value="ECO:0007669"/>
    <property type="project" value="TreeGrafter"/>
</dbReference>
<dbReference type="Proteomes" id="UP001265746">
    <property type="component" value="Unassembled WGS sequence"/>
</dbReference>
<dbReference type="InterPro" id="IPR023408">
    <property type="entry name" value="MscS_beta-dom_sf"/>
</dbReference>
<dbReference type="PROSITE" id="PS00018">
    <property type="entry name" value="EF_HAND_1"/>
    <property type="match status" value="1"/>
</dbReference>
<proteinExistence type="predicted"/>
<feature type="transmembrane region" description="Helical" evidence="7">
    <location>
        <begin position="189"/>
        <end position="205"/>
    </location>
</feature>
<dbReference type="EMBL" id="JAUJFL010000003">
    <property type="protein sequence ID" value="KAK2607908.1"/>
    <property type="molecule type" value="Genomic_DNA"/>
</dbReference>
<dbReference type="SUPFAM" id="SSF47473">
    <property type="entry name" value="EF-hand"/>
    <property type="match status" value="1"/>
</dbReference>
<dbReference type="PANTHER" id="PTHR31323:SF14">
    <property type="entry name" value="MECHANOSENSITIVE ION CHANNEL PROTEIN MSY2"/>
    <property type="match status" value="1"/>
</dbReference>
<feature type="transmembrane region" description="Helical" evidence="7">
    <location>
        <begin position="126"/>
        <end position="146"/>
    </location>
</feature>
<dbReference type="PROSITE" id="PS50222">
    <property type="entry name" value="EF_HAND_2"/>
    <property type="match status" value="1"/>
</dbReference>
<feature type="compositionally biased region" description="Basic and acidic residues" evidence="6">
    <location>
        <begin position="968"/>
        <end position="978"/>
    </location>
</feature>
<name>A0AAD9SHZ5_PHOAM</name>
<evidence type="ECO:0000259" key="8">
    <source>
        <dbReference type="PROSITE" id="PS50222"/>
    </source>
</evidence>
<feature type="compositionally biased region" description="Polar residues" evidence="6">
    <location>
        <begin position="36"/>
        <end position="62"/>
    </location>
</feature>
<feature type="compositionally biased region" description="Gly residues" evidence="6">
    <location>
        <begin position="983"/>
        <end position="993"/>
    </location>
</feature>
<dbReference type="Pfam" id="PF00924">
    <property type="entry name" value="MS_channel_2nd"/>
    <property type="match status" value="1"/>
</dbReference>
<evidence type="ECO:0000313" key="10">
    <source>
        <dbReference type="Proteomes" id="UP001265746"/>
    </source>
</evidence>
<evidence type="ECO:0000313" key="9">
    <source>
        <dbReference type="EMBL" id="KAK2607908.1"/>
    </source>
</evidence>
<protein>
    <recommendedName>
        <fullName evidence="8">EF-hand domain-containing protein</fullName>
    </recommendedName>
</protein>
<dbReference type="InterPro" id="IPR018247">
    <property type="entry name" value="EF_Hand_1_Ca_BS"/>
</dbReference>
<dbReference type="InterPro" id="IPR002048">
    <property type="entry name" value="EF_hand_dom"/>
</dbReference>
<feature type="transmembrane region" description="Helical" evidence="7">
    <location>
        <begin position="246"/>
        <end position="266"/>
    </location>
</feature>
<sequence>MPPLSPRSPTKMGFMPLNGRNDPSDTMGEGDIPLRQVQTASSTGARRQNQTLEDMELEQSSSAEEKKTGLFHRKSKNENAGPAGRRKNVKALGDAGRKGTYGDEGGLNAMGRIYNKIIGFSVVTRYMVYIAPVALFLAVPLIVIPITGHYEDTRVGGTQKSNAPRLFDLFLWIEISWLALWGGKIVAHFLPPIFMFFCGVVSSGTRKYATVIKNLEIPFSLLLWALCSWLVFRFKFQINNGDDLQWVYVMGRILGSLFVSSCVLLGEKAIIQLISITYHQRSFANRIKDSKREVFLLGLMYDASRTLFPMWCPEFSDEDYIINDSIEMMLSGGKKRMARGHKKSGSVTPMNFIGGAAGGIGRVGDKITSVFGNLASEITGKQVFNPNSAHSIVVEALEKVPSSEALARRIWMSFVVEGNDSLYAEDIIEVLGPGHKEDAEECFEAIDADMNGDISLDEMVRKVVETGKERKAISNSMKDIGQALRVLDSVLLFVVILIVVFIFLSFFNSSFVTTLASAGTALLSLSFAFSVTCQEFLGSCIFLFIKHPYDVGDRIDVSSEQMVVEKISLLYTVLTRIDKMQVVQVPNIVLNNLWIENVTRSKAMKEVIEVNISFDTSFEDVELLRVEMEKFVRHADNSRDFQPDLAIGVGSVGDLDKLTLKIAIKHKSNWHNDAVRATRRSKFICALALALKKVPIYGPGGGAEPLGGPTNPAYSVTVDDGFAASARKKAEEAADALRIAPLKSKRGASTKVQHMSEKQAVAELNTRPPLEGMDSNYASNRDIVDERTESTTLNSRDVSAERHRSDNLEQIRQDLVKRENTRGRRKAGEGVPGVPLSSMSPGLTVTQYDNDGNAIVGGHRQMSYDVVPGQAGGMSSPYGGIGVASSPGYGAVPNVSPGIAAAAAQSYSLYPTDMYSPPGPGQDPHEQMTLPGQAITAPAGPSSSEGRVLVAPQAHGARQRGASVSQALEEREREEQARRQQQGQGGQGRQYTK</sequence>
<dbReference type="InterPro" id="IPR006685">
    <property type="entry name" value="MscS_channel_2nd"/>
</dbReference>
<feature type="region of interest" description="Disordered" evidence="6">
    <location>
        <begin position="820"/>
        <end position="842"/>
    </location>
</feature>
<feature type="transmembrane region" description="Helical" evidence="7">
    <location>
        <begin position="217"/>
        <end position="234"/>
    </location>
</feature>
<evidence type="ECO:0000256" key="2">
    <source>
        <dbReference type="ARBA" id="ARBA00022692"/>
    </source>
</evidence>
<gene>
    <name evidence="9" type="ORF">N8I77_006551</name>
</gene>
<dbReference type="Gene3D" id="2.30.30.60">
    <property type="match status" value="1"/>
</dbReference>
<dbReference type="GO" id="GO:0016020">
    <property type="term" value="C:membrane"/>
    <property type="evidence" value="ECO:0007669"/>
    <property type="project" value="UniProtKB-SubCell"/>
</dbReference>
<keyword evidence="10" id="KW-1185">Reference proteome</keyword>
<organism evidence="9 10">
    <name type="scientific">Phomopsis amygdali</name>
    <name type="common">Fusicoccum amygdali</name>
    <dbReference type="NCBI Taxonomy" id="1214568"/>
    <lineage>
        <taxon>Eukaryota</taxon>
        <taxon>Fungi</taxon>
        <taxon>Dikarya</taxon>
        <taxon>Ascomycota</taxon>
        <taxon>Pezizomycotina</taxon>
        <taxon>Sordariomycetes</taxon>
        <taxon>Sordariomycetidae</taxon>
        <taxon>Diaporthales</taxon>
        <taxon>Diaporthaceae</taxon>
        <taxon>Diaporthe</taxon>
    </lineage>
</organism>
<evidence type="ECO:0000256" key="4">
    <source>
        <dbReference type="ARBA" id="ARBA00022989"/>
    </source>
</evidence>
<keyword evidence="3" id="KW-0106">Calcium</keyword>
<evidence type="ECO:0000256" key="5">
    <source>
        <dbReference type="ARBA" id="ARBA00023136"/>
    </source>
</evidence>
<reference evidence="9" key="1">
    <citation type="submission" date="2023-06" db="EMBL/GenBank/DDBJ databases">
        <authorList>
            <person name="Noh H."/>
        </authorList>
    </citation>
    <scope>NUCLEOTIDE SEQUENCE</scope>
    <source>
        <strain evidence="9">DUCC20226</strain>
    </source>
</reference>
<comment type="caution">
    <text evidence="9">The sequence shown here is derived from an EMBL/GenBank/DDBJ whole genome shotgun (WGS) entry which is preliminary data.</text>
</comment>
<evidence type="ECO:0000256" key="1">
    <source>
        <dbReference type="ARBA" id="ARBA00004370"/>
    </source>
</evidence>
<feature type="transmembrane region" description="Helical" evidence="7">
    <location>
        <begin position="486"/>
        <end position="507"/>
    </location>
</feature>
<keyword evidence="4 7" id="KW-1133">Transmembrane helix</keyword>
<feature type="region of interest" description="Disordered" evidence="6">
    <location>
        <begin position="1"/>
        <end position="95"/>
    </location>
</feature>
<keyword evidence="5 7" id="KW-0472">Membrane</keyword>
<dbReference type="InterPro" id="IPR011992">
    <property type="entry name" value="EF-hand-dom_pair"/>
</dbReference>
<evidence type="ECO:0000256" key="7">
    <source>
        <dbReference type="SAM" id="Phobius"/>
    </source>
</evidence>
<evidence type="ECO:0000256" key="6">
    <source>
        <dbReference type="SAM" id="MobiDB-lite"/>
    </source>
</evidence>
<comment type="subcellular location">
    <subcellularLocation>
        <location evidence="1">Membrane</location>
    </subcellularLocation>
</comment>
<dbReference type="EMBL" id="JAUJFL010000003">
    <property type="protein sequence ID" value="KAK2607909.1"/>
    <property type="molecule type" value="Genomic_DNA"/>
</dbReference>
<dbReference type="InterPro" id="IPR058650">
    <property type="entry name" value="Msy1/2-like"/>
</dbReference>
<feature type="domain" description="EF-hand" evidence="8">
    <location>
        <begin position="434"/>
        <end position="469"/>
    </location>
</feature>
<dbReference type="GO" id="GO:0005262">
    <property type="term" value="F:calcium channel activity"/>
    <property type="evidence" value="ECO:0007669"/>
    <property type="project" value="TreeGrafter"/>
</dbReference>
<keyword evidence="2 7" id="KW-0812">Transmembrane</keyword>
<accession>A0AAD9SHZ5</accession>
<dbReference type="InterPro" id="IPR010920">
    <property type="entry name" value="LSM_dom_sf"/>
</dbReference>
<dbReference type="PANTHER" id="PTHR31323">
    <property type="entry name" value="MECHANOSENSITIVE ION CHANNEL PROTEIN MSY2"/>
    <property type="match status" value="1"/>
</dbReference>
<evidence type="ECO:0000256" key="3">
    <source>
        <dbReference type="ARBA" id="ARBA00022837"/>
    </source>
</evidence>